<evidence type="ECO:0000313" key="3">
    <source>
        <dbReference type="Proteomes" id="UP000011087"/>
    </source>
</evidence>
<reference evidence="3" key="2">
    <citation type="submission" date="2012-11" db="EMBL/GenBank/DDBJ databases">
        <authorList>
            <person name="Kuo A."/>
            <person name="Curtis B.A."/>
            <person name="Tanifuji G."/>
            <person name="Burki F."/>
            <person name="Gruber A."/>
            <person name="Irimia M."/>
            <person name="Maruyama S."/>
            <person name="Arias M.C."/>
            <person name="Ball S.G."/>
            <person name="Gile G.H."/>
            <person name="Hirakawa Y."/>
            <person name="Hopkins J.F."/>
            <person name="Rensing S.A."/>
            <person name="Schmutz J."/>
            <person name="Symeonidi A."/>
            <person name="Elias M."/>
            <person name="Eveleigh R.J."/>
            <person name="Herman E.K."/>
            <person name="Klute M.J."/>
            <person name="Nakayama T."/>
            <person name="Obornik M."/>
            <person name="Reyes-Prieto A."/>
            <person name="Armbrust E.V."/>
            <person name="Aves S.J."/>
            <person name="Beiko R.G."/>
            <person name="Coutinho P."/>
            <person name="Dacks J.B."/>
            <person name="Durnford D.G."/>
            <person name="Fast N.M."/>
            <person name="Green B.R."/>
            <person name="Grisdale C."/>
            <person name="Hempe F."/>
            <person name="Henrissat B."/>
            <person name="Hoppner M.P."/>
            <person name="Ishida K.-I."/>
            <person name="Kim E."/>
            <person name="Koreny L."/>
            <person name="Kroth P.G."/>
            <person name="Liu Y."/>
            <person name="Malik S.-B."/>
            <person name="Maier U.G."/>
            <person name="McRose D."/>
            <person name="Mock T."/>
            <person name="Neilson J.A."/>
            <person name="Onodera N.T."/>
            <person name="Poole A.M."/>
            <person name="Pritham E.J."/>
            <person name="Richards T.A."/>
            <person name="Rocap G."/>
            <person name="Roy S.W."/>
            <person name="Sarai C."/>
            <person name="Schaack S."/>
            <person name="Shirato S."/>
            <person name="Slamovits C.H."/>
            <person name="Spencer D.F."/>
            <person name="Suzuki S."/>
            <person name="Worden A.Z."/>
            <person name="Zauner S."/>
            <person name="Barry K."/>
            <person name="Bell C."/>
            <person name="Bharti A.K."/>
            <person name="Crow J.A."/>
            <person name="Grimwood J."/>
            <person name="Kramer R."/>
            <person name="Lindquist E."/>
            <person name="Lucas S."/>
            <person name="Salamov A."/>
            <person name="McFadden G.I."/>
            <person name="Lane C.E."/>
            <person name="Keeling P.J."/>
            <person name="Gray M.W."/>
            <person name="Grigoriev I.V."/>
            <person name="Archibald J.M."/>
        </authorList>
    </citation>
    <scope>NUCLEOTIDE SEQUENCE</scope>
    <source>
        <strain evidence="3">CCMP2712</strain>
    </source>
</reference>
<dbReference type="GeneID" id="17295364"/>
<dbReference type="EMBL" id="JH993046">
    <property type="protein sequence ID" value="EKX38628.1"/>
    <property type="molecule type" value="Genomic_DNA"/>
</dbReference>
<dbReference type="HOGENOM" id="CLU_2202072_0_0_1"/>
<dbReference type="KEGG" id="gtt:GUITHDRAFT_115175"/>
<accession>L1IQU5</accession>
<dbReference type="Proteomes" id="UP000011087">
    <property type="component" value="Unassembled WGS sequence"/>
</dbReference>
<evidence type="ECO:0000313" key="2">
    <source>
        <dbReference type="EnsemblProtists" id="EKX38628"/>
    </source>
</evidence>
<dbReference type="EnsemblProtists" id="EKX38628">
    <property type="protein sequence ID" value="EKX38628"/>
    <property type="gene ID" value="GUITHDRAFT_115175"/>
</dbReference>
<gene>
    <name evidence="1" type="ORF">GUITHDRAFT_115175</name>
</gene>
<proteinExistence type="predicted"/>
<reference evidence="1 3" key="1">
    <citation type="journal article" date="2012" name="Nature">
        <title>Algal genomes reveal evolutionary mosaicism and the fate of nucleomorphs.</title>
        <authorList>
            <consortium name="DOE Joint Genome Institute"/>
            <person name="Curtis B.A."/>
            <person name="Tanifuji G."/>
            <person name="Burki F."/>
            <person name="Gruber A."/>
            <person name="Irimia M."/>
            <person name="Maruyama S."/>
            <person name="Arias M.C."/>
            <person name="Ball S.G."/>
            <person name="Gile G.H."/>
            <person name="Hirakawa Y."/>
            <person name="Hopkins J.F."/>
            <person name="Kuo A."/>
            <person name="Rensing S.A."/>
            <person name="Schmutz J."/>
            <person name="Symeonidi A."/>
            <person name="Elias M."/>
            <person name="Eveleigh R.J."/>
            <person name="Herman E.K."/>
            <person name="Klute M.J."/>
            <person name="Nakayama T."/>
            <person name="Obornik M."/>
            <person name="Reyes-Prieto A."/>
            <person name="Armbrust E.V."/>
            <person name="Aves S.J."/>
            <person name="Beiko R.G."/>
            <person name="Coutinho P."/>
            <person name="Dacks J.B."/>
            <person name="Durnford D.G."/>
            <person name="Fast N.M."/>
            <person name="Green B.R."/>
            <person name="Grisdale C.J."/>
            <person name="Hempel F."/>
            <person name="Henrissat B."/>
            <person name="Hoppner M.P."/>
            <person name="Ishida K."/>
            <person name="Kim E."/>
            <person name="Koreny L."/>
            <person name="Kroth P.G."/>
            <person name="Liu Y."/>
            <person name="Malik S.B."/>
            <person name="Maier U.G."/>
            <person name="McRose D."/>
            <person name="Mock T."/>
            <person name="Neilson J.A."/>
            <person name="Onodera N.T."/>
            <person name="Poole A.M."/>
            <person name="Pritham E.J."/>
            <person name="Richards T.A."/>
            <person name="Rocap G."/>
            <person name="Roy S.W."/>
            <person name="Sarai C."/>
            <person name="Schaack S."/>
            <person name="Shirato S."/>
            <person name="Slamovits C.H."/>
            <person name="Spencer D.F."/>
            <person name="Suzuki S."/>
            <person name="Worden A.Z."/>
            <person name="Zauner S."/>
            <person name="Barry K."/>
            <person name="Bell C."/>
            <person name="Bharti A.K."/>
            <person name="Crow J.A."/>
            <person name="Grimwood J."/>
            <person name="Kramer R."/>
            <person name="Lindquist E."/>
            <person name="Lucas S."/>
            <person name="Salamov A."/>
            <person name="McFadden G.I."/>
            <person name="Lane C.E."/>
            <person name="Keeling P.J."/>
            <person name="Gray M.W."/>
            <person name="Grigoriev I.V."/>
            <person name="Archibald J.M."/>
        </authorList>
    </citation>
    <scope>NUCLEOTIDE SEQUENCE</scope>
    <source>
        <strain evidence="1 3">CCMP2712</strain>
    </source>
</reference>
<keyword evidence="3" id="KW-1185">Reference proteome</keyword>
<sequence length="108" mass="12299">MSAISLHQESSHNSDEFLMEDDLFFSGRDSWGRERSSQLDKNFDLDGGAQVSHGRKYIYIIEESMVLSSCFKLRDAELLPESRKILCHGPEGMLLSNVTASLRKSRKM</sequence>
<dbReference type="RefSeq" id="XP_005825608.1">
    <property type="nucleotide sequence ID" value="XM_005825551.1"/>
</dbReference>
<protein>
    <submittedName>
        <fullName evidence="1 2">Uncharacterized protein</fullName>
    </submittedName>
</protein>
<name>L1IQU5_GUITC</name>
<dbReference type="AlphaFoldDB" id="L1IQU5"/>
<organism evidence="1">
    <name type="scientific">Guillardia theta (strain CCMP2712)</name>
    <name type="common">Cryptophyte</name>
    <dbReference type="NCBI Taxonomy" id="905079"/>
    <lineage>
        <taxon>Eukaryota</taxon>
        <taxon>Cryptophyceae</taxon>
        <taxon>Pyrenomonadales</taxon>
        <taxon>Geminigeraceae</taxon>
        <taxon>Guillardia</taxon>
    </lineage>
</organism>
<evidence type="ECO:0000313" key="1">
    <source>
        <dbReference type="EMBL" id="EKX38628.1"/>
    </source>
</evidence>
<dbReference type="PaxDb" id="55529-EKX38628"/>
<reference evidence="2" key="3">
    <citation type="submission" date="2015-06" db="UniProtKB">
        <authorList>
            <consortium name="EnsemblProtists"/>
        </authorList>
    </citation>
    <scope>IDENTIFICATION</scope>
</reference>